<dbReference type="Gene3D" id="3.30.70.100">
    <property type="match status" value="1"/>
</dbReference>
<proteinExistence type="inferred from homology"/>
<comment type="caution">
    <text evidence="3">The sequence shown here is derived from an EMBL/GenBank/DDBJ whole genome shotgun (WGS) entry which is preliminary data.</text>
</comment>
<dbReference type="GO" id="GO:0016491">
    <property type="term" value="F:oxidoreductase activity"/>
    <property type="evidence" value="ECO:0007669"/>
    <property type="project" value="InterPro"/>
</dbReference>
<dbReference type="EMBL" id="MU839013">
    <property type="protein sequence ID" value="KAK1765882.1"/>
    <property type="molecule type" value="Genomic_DNA"/>
</dbReference>
<dbReference type="GeneID" id="85305161"/>
<dbReference type="Pfam" id="PF07110">
    <property type="entry name" value="EthD"/>
    <property type="match status" value="1"/>
</dbReference>
<organism evidence="3 4">
    <name type="scientific">Phialemonium atrogriseum</name>
    <dbReference type="NCBI Taxonomy" id="1093897"/>
    <lineage>
        <taxon>Eukaryota</taxon>
        <taxon>Fungi</taxon>
        <taxon>Dikarya</taxon>
        <taxon>Ascomycota</taxon>
        <taxon>Pezizomycotina</taxon>
        <taxon>Sordariomycetes</taxon>
        <taxon>Sordariomycetidae</taxon>
        <taxon>Cephalothecales</taxon>
        <taxon>Cephalothecaceae</taxon>
        <taxon>Phialemonium</taxon>
    </lineage>
</organism>
<evidence type="ECO:0000313" key="4">
    <source>
        <dbReference type="Proteomes" id="UP001244011"/>
    </source>
</evidence>
<evidence type="ECO:0000259" key="2">
    <source>
        <dbReference type="Pfam" id="PF07110"/>
    </source>
</evidence>
<dbReference type="AlphaFoldDB" id="A0AAJ0FFT9"/>
<protein>
    <submittedName>
        <fullName evidence="3">EthD domain-containing protein</fullName>
    </submittedName>
</protein>
<dbReference type="Proteomes" id="UP001244011">
    <property type="component" value="Unassembled WGS sequence"/>
</dbReference>
<dbReference type="RefSeq" id="XP_060282095.1">
    <property type="nucleotide sequence ID" value="XM_060421974.1"/>
</dbReference>
<dbReference type="InterPro" id="IPR011008">
    <property type="entry name" value="Dimeric_a/b-barrel"/>
</dbReference>
<accession>A0AAJ0FFT9</accession>
<evidence type="ECO:0000313" key="3">
    <source>
        <dbReference type="EMBL" id="KAK1765882.1"/>
    </source>
</evidence>
<name>A0AAJ0FFT9_9PEZI</name>
<keyword evidence="4" id="KW-1185">Reference proteome</keyword>
<dbReference type="SUPFAM" id="SSF54909">
    <property type="entry name" value="Dimeric alpha+beta barrel"/>
    <property type="match status" value="1"/>
</dbReference>
<comment type="similarity">
    <text evidence="1">Belongs to the tpcK family.</text>
</comment>
<feature type="domain" description="EthD" evidence="2">
    <location>
        <begin position="17"/>
        <end position="113"/>
    </location>
</feature>
<reference evidence="3" key="1">
    <citation type="submission" date="2023-06" db="EMBL/GenBank/DDBJ databases">
        <title>Genome-scale phylogeny and comparative genomics of the fungal order Sordariales.</title>
        <authorList>
            <consortium name="Lawrence Berkeley National Laboratory"/>
            <person name="Hensen N."/>
            <person name="Bonometti L."/>
            <person name="Westerberg I."/>
            <person name="Brannstrom I.O."/>
            <person name="Guillou S."/>
            <person name="Cros-Aarteil S."/>
            <person name="Calhoun S."/>
            <person name="Haridas S."/>
            <person name="Kuo A."/>
            <person name="Mondo S."/>
            <person name="Pangilinan J."/>
            <person name="Riley R."/>
            <person name="Labutti K."/>
            <person name="Andreopoulos B."/>
            <person name="Lipzen A."/>
            <person name="Chen C."/>
            <person name="Yanf M."/>
            <person name="Daum C."/>
            <person name="Ng V."/>
            <person name="Clum A."/>
            <person name="Steindorff A."/>
            <person name="Ohm R."/>
            <person name="Martin F."/>
            <person name="Silar P."/>
            <person name="Natvig D."/>
            <person name="Lalanne C."/>
            <person name="Gautier V."/>
            <person name="Ament-Velasquez S.L."/>
            <person name="Kruys A."/>
            <person name="Hutchinson M.I."/>
            <person name="Powell A.J."/>
            <person name="Barry K."/>
            <person name="Miller A.N."/>
            <person name="Grigoriev I.V."/>
            <person name="Debuchy R."/>
            <person name="Gladieux P."/>
            <person name="Thoren M.H."/>
            <person name="Johannesson H."/>
        </authorList>
    </citation>
    <scope>NUCLEOTIDE SEQUENCE</scope>
    <source>
        <strain evidence="3">8032-3</strain>
    </source>
</reference>
<evidence type="ECO:0000256" key="1">
    <source>
        <dbReference type="ARBA" id="ARBA00005986"/>
    </source>
</evidence>
<sequence>MSNTEKLIRITTLIPRKKGMTQKEFYKHWTEVHGPMVVDFMMRHGVVEYRQYHTTPETKALGEAMARAAGRPMLSFDGISDAYVRDFKTFEDAFKDPEYLDKIRADELAFIDVENIQMTIGQDWLVVADGKKVTEHARKIE</sequence>
<dbReference type="InterPro" id="IPR009799">
    <property type="entry name" value="EthD_dom"/>
</dbReference>
<gene>
    <name evidence="3" type="ORF">QBC33DRAFT_119876</name>
</gene>